<gene>
    <name evidence="1" type="ORF">Q0590_25015</name>
</gene>
<dbReference type="RefSeq" id="WP_302040366.1">
    <property type="nucleotide sequence ID" value="NZ_JAUKPO010000020.1"/>
</dbReference>
<evidence type="ECO:0000313" key="2">
    <source>
        <dbReference type="Proteomes" id="UP001168528"/>
    </source>
</evidence>
<accession>A0ABT8RFS1</accession>
<keyword evidence="2" id="KW-1185">Reference proteome</keyword>
<dbReference type="EMBL" id="JAUKPO010000020">
    <property type="protein sequence ID" value="MDO1449562.1"/>
    <property type="molecule type" value="Genomic_DNA"/>
</dbReference>
<comment type="caution">
    <text evidence="1">The sequence shown here is derived from an EMBL/GenBank/DDBJ whole genome shotgun (WGS) entry which is preliminary data.</text>
</comment>
<organism evidence="1 2">
    <name type="scientific">Rhodocytophaga aerolata</name>
    <dbReference type="NCBI Taxonomy" id="455078"/>
    <lineage>
        <taxon>Bacteria</taxon>
        <taxon>Pseudomonadati</taxon>
        <taxon>Bacteroidota</taxon>
        <taxon>Cytophagia</taxon>
        <taxon>Cytophagales</taxon>
        <taxon>Rhodocytophagaceae</taxon>
        <taxon>Rhodocytophaga</taxon>
    </lineage>
</organism>
<reference evidence="1" key="1">
    <citation type="submission" date="2023-07" db="EMBL/GenBank/DDBJ databases">
        <title>The genome sequence of Rhodocytophaga aerolata KACC 12507.</title>
        <authorList>
            <person name="Zhang X."/>
        </authorList>
    </citation>
    <scope>NUCLEOTIDE SEQUENCE</scope>
    <source>
        <strain evidence="1">KACC 12507</strain>
    </source>
</reference>
<protein>
    <submittedName>
        <fullName evidence="1">Uncharacterized protein</fullName>
    </submittedName>
</protein>
<proteinExistence type="predicted"/>
<sequence>MESIKELLKESSELLVLFLGYVGLEVIKRVKQLRTAKIAEAKSDPKVLMQKKNDIENHCVVIGDQTKAQHVSVWRLHNGEFYAGGDSIKKLSMYTEWAITDSLHVDAQSQNLPLKNFSKTFVAMSENEFVSLQQGHCDDWHMDKFMKSRGYSYMVCVLLHAPRENDNRLVSVGMLCIAYLSENFDFKSINSHQVLKYKKELEYKIDNFLTNN</sequence>
<dbReference type="Proteomes" id="UP001168528">
    <property type="component" value="Unassembled WGS sequence"/>
</dbReference>
<evidence type="ECO:0000313" key="1">
    <source>
        <dbReference type="EMBL" id="MDO1449562.1"/>
    </source>
</evidence>
<name>A0ABT8RFS1_9BACT</name>